<comment type="caution">
    <text evidence="2">The sequence shown here is derived from an EMBL/GenBank/DDBJ whole genome shotgun (WGS) entry which is preliminary data.</text>
</comment>
<feature type="compositionally biased region" description="Acidic residues" evidence="1">
    <location>
        <begin position="139"/>
        <end position="161"/>
    </location>
</feature>
<evidence type="ECO:0000313" key="2">
    <source>
        <dbReference type="EMBL" id="KAJ7670271.1"/>
    </source>
</evidence>
<dbReference type="Proteomes" id="UP001221757">
    <property type="component" value="Unassembled WGS sequence"/>
</dbReference>
<dbReference type="AlphaFoldDB" id="A0AAD7CYH3"/>
<gene>
    <name evidence="2" type="ORF">B0H17DRAFT_1209491</name>
</gene>
<sequence length="646" mass="71455">MNGDSPDFDAMLSKDLKERVALILSENPAMSPEAAMQKAQFDALANNPFRPPTHGCPVNDLPPELLAHIFQLGRKMNEEEEEYDEEYDDDDGVHLEDEWETDSEEGDADEVIDEDADVVMSSPVKGTVALPSPGAPPETDGEDSDSDSDLDLEDGEEHEEDVSDLAFQVLVSHVCRHWRDIALGTHTLWTTLQFSGHLNAEKAQAWLDRSNGLPLDIFIDCTTVHDPDHDHDGDEEAPDADAVGTVQSAASAAAAAFGIILSFDPATGTLTSSTTTEPPVLAEEPVPEPCITLDDLIVIMDMIIPHVQHWRIFEVTVSYYTYMYQVLSRVAQCPSAPLLEELGLYDYEDISDEYEVFQPPELATPFVPFHGIAPKLTNVAFWGVHIAWDDSLPLLKGLREIELAYHAKNVRPSFETFRAILDASPDLELLSLCLSGPTGDFEVIEVPSLRSLVLCYLENDFVKPLVQALVLPGLEELTLDFQQEDYSDFAKQLAGPARGQSRSLLAGLTSLKLTCLPCDDATSELFMAQLGGLKNIDLNCAEEDSKRYFELLTKMKGKPQTPSFCPKLETLRLAGLEGKPIRKLVAARKAAGAALQKVLVSDRDFVDPKDEKWLRANLDTFSFFEPSDSEDDAMNDEDMDQMTDDD</sequence>
<proteinExistence type="predicted"/>
<feature type="compositionally biased region" description="Acidic residues" evidence="1">
    <location>
        <begin position="627"/>
        <end position="646"/>
    </location>
</feature>
<reference evidence="2" key="1">
    <citation type="submission" date="2023-03" db="EMBL/GenBank/DDBJ databases">
        <title>Massive genome expansion in bonnet fungi (Mycena s.s.) driven by repeated elements and novel gene families across ecological guilds.</title>
        <authorList>
            <consortium name="Lawrence Berkeley National Laboratory"/>
            <person name="Harder C.B."/>
            <person name="Miyauchi S."/>
            <person name="Viragh M."/>
            <person name="Kuo A."/>
            <person name="Thoen E."/>
            <person name="Andreopoulos B."/>
            <person name="Lu D."/>
            <person name="Skrede I."/>
            <person name="Drula E."/>
            <person name="Henrissat B."/>
            <person name="Morin E."/>
            <person name="Kohler A."/>
            <person name="Barry K."/>
            <person name="LaButti K."/>
            <person name="Morin E."/>
            <person name="Salamov A."/>
            <person name="Lipzen A."/>
            <person name="Mereny Z."/>
            <person name="Hegedus B."/>
            <person name="Baldrian P."/>
            <person name="Stursova M."/>
            <person name="Weitz H."/>
            <person name="Taylor A."/>
            <person name="Grigoriev I.V."/>
            <person name="Nagy L.G."/>
            <person name="Martin F."/>
            <person name="Kauserud H."/>
        </authorList>
    </citation>
    <scope>NUCLEOTIDE SEQUENCE</scope>
    <source>
        <strain evidence="2">CBHHK067</strain>
    </source>
</reference>
<keyword evidence="3" id="KW-1185">Reference proteome</keyword>
<evidence type="ECO:0000313" key="3">
    <source>
        <dbReference type="Proteomes" id="UP001221757"/>
    </source>
</evidence>
<organism evidence="2 3">
    <name type="scientific">Mycena rosella</name>
    <name type="common">Pink bonnet</name>
    <name type="synonym">Agaricus rosellus</name>
    <dbReference type="NCBI Taxonomy" id="1033263"/>
    <lineage>
        <taxon>Eukaryota</taxon>
        <taxon>Fungi</taxon>
        <taxon>Dikarya</taxon>
        <taxon>Basidiomycota</taxon>
        <taxon>Agaricomycotina</taxon>
        <taxon>Agaricomycetes</taxon>
        <taxon>Agaricomycetidae</taxon>
        <taxon>Agaricales</taxon>
        <taxon>Marasmiineae</taxon>
        <taxon>Mycenaceae</taxon>
        <taxon>Mycena</taxon>
    </lineage>
</organism>
<accession>A0AAD7CYH3</accession>
<dbReference type="InterPro" id="IPR032675">
    <property type="entry name" value="LRR_dom_sf"/>
</dbReference>
<evidence type="ECO:0008006" key="4">
    <source>
        <dbReference type="Google" id="ProtNLM"/>
    </source>
</evidence>
<dbReference type="Gene3D" id="3.80.10.10">
    <property type="entry name" value="Ribonuclease Inhibitor"/>
    <property type="match status" value="1"/>
</dbReference>
<feature type="region of interest" description="Disordered" evidence="1">
    <location>
        <begin position="625"/>
        <end position="646"/>
    </location>
</feature>
<evidence type="ECO:0000256" key="1">
    <source>
        <dbReference type="SAM" id="MobiDB-lite"/>
    </source>
</evidence>
<feature type="region of interest" description="Disordered" evidence="1">
    <location>
        <begin position="125"/>
        <end position="161"/>
    </location>
</feature>
<name>A0AAD7CYH3_MYCRO</name>
<feature type="region of interest" description="Disordered" evidence="1">
    <location>
        <begin position="78"/>
        <end position="109"/>
    </location>
</feature>
<protein>
    <recommendedName>
        <fullName evidence="4">F-box domain-containing protein</fullName>
    </recommendedName>
</protein>
<dbReference type="EMBL" id="JARKIE010000183">
    <property type="protein sequence ID" value="KAJ7670271.1"/>
    <property type="molecule type" value="Genomic_DNA"/>
</dbReference>